<evidence type="ECO:0000313" key="5">
    <source>
        <dbReference type="Proteomes" id="UP000627934"/>
    </source>
</evidence>
<feature type="domain" description="Glycosyltransferase 2-like" evidence="2">
    <location>
        <begin position="528"/>
        <end position="742"/>
    </location>
</feature>
<name>A0A8H7IPR0_9PEZI</name>
<dbReference type="InterPro" id="IPR001173">
    <property type="entry name" value="Glyco_trans_2-like"/>
</dbReference>
<keyword evidence="1" id="KW-0812">Transmembrane</keyword>
<dbReference type="Pfam" id="PF13632">
    <property type="entry name" value="Glyco_trans_2_3"/>
    <property type="match status" value="1"/>
</dbReference>
<feature type="transmembrane region" description="Helical" evidence="1">
    <location>
        <begin position="719"/>
        <end position="740"/>
    </location>
</feature>
<dbReference type="SUPFAM" id="SSF53448">
    <property type="entry name" value="Nucleotide-diphospho-sugar transferases"/>
    <property type="match status" value="1"/>
</dbReference>
<feature type="domain" description="DUF7928" evidence="3">
    <location>
        <begin position="26"/>
        <end position="183"/>
    </location>
</feature>
<gene>
    <name evidence="4" type="ORF">BFW01_g10577</name>
</gene>
<feature type="transmembrane region" description="Helical" evidence="1">
    <location>
        <begin position="800"/>
        <end position="823"/>
    </location>
</feature>
<evidence type="ECO:0000313" key="4">
    <source>
        <dbReference type="EMBL" id="KAF9629374.1"/>
    </source>
</evidence>
<dbReference type="Proteomes" id="UP000627934">
    <property type="component" value="Unassembled WGS sequence"/>
</dbReference>
<dbReference type="AlphaFoldDB" id="A0A8H7IPR0"/>
<feature type="transmembrane region" description="Helical" evidence="1">
    <location>
        <begin position="853"/>
        <end position="872"/>
    </location>
</feature>
<reference evidence="4" key="2">
    <citation type="journal article" date="2018" name="DNA Res.">
        <title>Comparative genome and transcriptome analyses reveal adaptations to opportunistic infections in woody plant degrading pathogens of Botryosphaeriaceae.</title>
        <authorList>
            <person name="Yan J.Y."/>
            <person name="Zhao W.S."/>
            <person name="Chen Z."/>
            <person name="Xing Q.K."/>
            <person name="Zhang W."/>
            <person name="Chethana K.W.T."/>
            <person name="Xue M.F."/>
            <person name="Xu J.P."/>
            <person name="Phillips A.J.L."/>
            <person name="Wang Y."/>
            <person name="Liu J.H."/>
            <person name="Liu M."/>
            <person name="Zhou Y."/>
            <person name="Jayawardena R.S."/>
            <person name="Manawasinghe I.S."/>
            <person name="Huang J.B."/>
            <person name="Qiao G.H."/>
            <person name="Fu C.Y."/>
            <person name="Guo F.F."/>
            <person name="Dissanayake A.J."/>
            <person name="Peng Y.L."/>
            <person name="Hyde K.D."/>
            <person name="Li X.H."/>
        </authorList>
    </citation>
    <scope>NUCLEOTIDE SEQUENCE</scope>
    <source>
        <strain evidence="4">CSS-01s</strain>
    </source>
</reference>
<dbReference type="PANTHER" id="PTHR35408">
    <property type="entry name" value="CHROMOSOME 15, WHOLE GENOME SHOTGUN SEQUENCE"/>
    <property type="match status" value="1"/>
</dbReference>
<dbReference type="Pfam" id="PF25550">
    <property type="entry name" value="DUF7928"/>
    <property type="match status" value="1"/>
</dbReference>
<accession>A0A8H7IPR0</accession>
<reference evidence="4" key="1">
    <citation type="submission" date="2016-08" db="EMBL/GenBank/DDBJ databases">
        <authorList>
            <person name="Yan J."/>
        </authorList>
    </citation>
    <scope>NUCLEOTIDE SEQUENCE</scope>
    <source>
        <strain evidence="4">CSS-01s</strain>
    </source>
</reference>
<dbReference type="EMBL" id="MDYX01000024">
    <property type="protein sequence ID" value="KAF9629374.1"/>
    <property type="molecule type" value="Genomic_DNA"/>
</dbReference>
<protein>
    <recommendedName>
        <fullName evidence="6">Glycosyltransferase 2-like domain-containing protein</fullName>
    </recommendedName>
</protein>
<keyword evidence="1" id="KW-1133">Transmembrane helix</keyword>
<evidence type="ECO:0000259" key="3">
    <source>
        <dbReference type="Pfam" id="PF25550"/>
    </source>
</evidence>
<feature type="transmembrane region" description="Helical" evidence="1">
    <location>
        <begin position="265"/>
        <end position="292"/>
    </location>
</feature>
<dbReference type="PANTHER" id="PTHR35408:SF2">
    <property type="entry name" value="GLYCOSYLTRANSFERASE 2-LIKE DOMAIN-CONTAINING PROTEIN"/>
    <property type="match status" value="1"/>
</dbReference>
<dbReference type="InterPro" id="IPR057688">
    <property type="entry name" value="DUF7928"/>
</dbReference>
<dbReference type="Gene3D" id="3.90.550.10">
    <property type="entry name" value="Spore Coat Polysaccharide Biosynthesis Protein SpsA, Chain A"/>
    <property type="match status" value="1"/>
</dbReference>
<keyword evidence="1" id="KW-0472">Membrane</keyword>
<sequence length="965" mass="108653">MRGQVRLPQASYQAVQEAKTDMQHQAAKYLHRKCVQQKWLEPAEDEFGIIEGSAESLGVLLRRPDGSYTAEPMFISPQVVRAAEVLGITVAFTMSSDIVGQILHQTPPLQTEISLDSRRAAVLPIIDSVKDIGSGRVTVNRDSCMCLCRNERLLLLWSSSVHGIVTHSTDIEAHLFGLVWEAQMPAPLMPAAPREIAASRGSSVYPDEPQPPYFPTAAIVDSGASTPRLLDEKRRVIDTALEREDQGDKFFDPERDGLEVPKRPFLLTHAVIVGLAIILVVVVEMACVAKLLSEVRYDGNYMRFALLATVPLFASFSLFFMIVITGSIFQLFGPLSGVQGNSMFYSAKAPKLGRHADYELPHVTIQMPVYKEGLKGVIIPTVESLLKAVRHYEDHGGTASIYVNDDGMRLVKEDLQEARKAFYELNDIGWCARPKQNDNPDTSKGEIHFVRKGQFKKASNMNYCLDFSLRVEDELQQMVDAVCAERCCTQEDLSIEEETDLYEKARNTIVEKDQGRTWAGGNVRLGEIILIIDSDTRVPEDCLLYGALEMHESPEVALLQHASGILQVVNNVFENGITYFTNLIYTSIQFAVGNGDCAPFVGHNTFIRWKAIQSISWFDEEDQMTKFWSDSHVSEDFDVSLRLQMNNFLVRLATYHAGGFKEGVSLTVYDELARWEKYAYGCNELVFHPLIRWPTHGPLTPLFRRFLCSNIKITSKVTILAYIGTYYAIASAIPLTLANYLLVGWSGADVDQFYLTSWEIFVGMAFVFNVLSPLGYAMLRHRLGQATFFAALLETAKWTPMFLLFFGGISYHLAKAIMCHFLGIRMEWTTTAKELTDSGFRAGLDRIVRDFKYMYAFCVVVAGGMVYLACYAPRGWRIEDFAAIVPVANQIGCHALLPTYAQVHDVPHFVFIWFVIDAPVLMHTFPPVAFDEIEDWDSMFIELGNEFTYKHLQFLNQLPFLCSNL</sequence>
<evidence type="ECO:0008006" key="6">
    <source>
        <dbReference type="Google" id="ProtNLM"/>
    </source>
</evidence>
<dbReference type="InterPro" id="IPR029044">
    <property type="entry name" value="Nucleotide-diphossugar_trans"/>
</dbReference>
<comment type="caution">
    <text evidence="4">The sequence shown here is derived from an EMBL/GenBank/DDBJ whole genome shotgun (WGS) entry which is preliminary data.</text>
</comment>
<evidence type="ECO:0000259" key="2">
    <source>
        <dbReference type="Pfam" id="PF13632"/>
    </source>
</evidence>
<feature type="transmembrane region" description="Helical" evidence="1">
    <location>
        <begin position="304"/>
        <end position="329"/>
    </location>
</feature>
<proteinExistence type="predicted"/>
<organism evidence="4 5">
    <name type="scientific">Lasiodiplodia theobromae</name>
    <dbReference type="NCBI Taxonomy" id="45133"/>
    <lineage>
        <taxon>Eukaryota</taxon>
        <taxon>Fungi</taxon>
        <taxon>Dikarya</taxon>
        <taxon>Ascomycota</taxon>
        <taxon>Pezizomycotina</taxon>
        <taxon>Dothideomycetes</taxon>
        <taxon>Dothideomycetes incertae sedis</taxon>
        <taxon>Botryosphaeriales</taxon>
        <taxon>Botryosphaeriaceae</taxon>
        <taxon>Lasiodiplodia</taxon>
    </lineage>
</organism>
<evidence type="ECO:0000256" key="1">
    <source>
        <dbReference type="SAM" id="Phobius"/>
    </source>
</evidence>
<feature type="transmembrane region" description="Helical" evidence="1">
    <location>
        <begin position="760"/>
        <end position="779"/>
    </location>
</feature>